<accession>A0A7X8TLN1</accession>
<reference evidence="2 3" key="1">
    <citation type="submission" date="2020-04" db="EMBL/GenBank/DDBJ databases">
        <title>Nesterenkonia sp. nov., isolated from marine sediment.</title>
        <authorList>
            <person name="Zhang G."/>
        </authorList>
    </citation>
    <scope>NUCLEOTIDE SEQUENCE [LARGE SCALE GENOMIC DNA]</scope>
    <source>
        <strain evidence="2 3">MY13</strain>
    </source>
</reference>
<proteinExistence type="predicted"/>
<evidence type="ECO:0000259" key="1">
    <source>
        <dbReference type="Pfam" id="PF13472"/>
    </source>
</evidence>
<keyword evidence="3" id="KW-1185">Reference proteome</keyword>
<dbReference type="SUPFAM" id="SSF52266">
    <property type="entry name" value="SGNH hydrolase"/>
    <property type="match status" value="1"/>
</dbReference>
<name>A0A7X8TLN1_9MICC</name>
<dbReference type="InterPro" id="IPR013830">
    <property type="entry name" value="SGNH_hydro"/>
</dbReference>
<dbReference type="AlphaFoldDB" id="A0A7X8TLN1"/>
<dbReference type="InterPro" id="IPR036514">
    <property type="entry name" value="SGNH_hydro_sf"/>
</dbReference>
<evidence type="ECO:0000313" key="3">
    <source>
        <dbReference type="Proteomes" id="UP000523139"/>
    </source>
</evidence>
<sequence length="200" mass="21788">MENIRRVRLVAVGDELITPLGDPRALGWFGRVLSKTPLEGLHLQSHVLAVPGEGVEALSKRWEAEAASRFGPVAGEGAADRHLLVALNGHDLHGASSARARLNLANILDRASQQGISCFVLGPLPTVDDAWNRKLAELNKAYQDVAVRRSHPYVDAFSPLVDHAQWREDLAANDGVPGQAGYGLIAWLVLHRGWHQWLGV</sequence>
<dbReference type="Proteomes" id="UP000523139">
    <property type="component" value="Unassembled WGS sequence"/>
</dbReference>
<comment type="caution">
    <text evidence="2">The sequence shown here is derived from an EMBL/GenBank/DDBJ whole genome shotgun (WGS) entry which is preliminary data.</text>
</comment>
<dbReference type="Pfam" id="PF13472">
    <property type="entry name" value="Lipase_GDSL_2"/>
    <property type="match status" value="1"/>
</dbReference>
<protein>
    <submittedName>
        <fullName evidence="2">Lysophospholipase</fullName>
    </submittedName>
</protein>
<dbReference type="RefSeq" id="WP_168887770.1">
    <property type="nucleotide sequence ID" value="NZ_JABAHY010000008.1"/>
</dbReference>
<organism evidence="2 3">
    <name type="scientific">Nesterenkonia sedimenti</name>
    <dbReference type="NCBI Taxonomy" id="1463632"/>
    <lineage>
        <taxon>Bacteria</taxon>
        <taxon>Bacillati</taxon>
        <taxon>Actinomycetota</taxon>
        <taxon>Actinomycetes</taxon>
        <taxon>Micrococcales</taxon>
        <taxon>Micrococcaceae</taxon>
        <taxon>Nesterenkonia</taxon>
    </lineage>
</organism>
<evidence type="ECO:0000313" key="2">
    <source>
        <dbReference type="EMBL" id="NLS10288.1"/>
    </source>
</evidence>
<gene>
    <name evidence="2" type="ORF">HGQ17_09845</name>
</gene>
<dbReference type="Gene3D" id="3.40.50.1110">
    <property type="entry name" value="SGNH hydrolase"/>
    <property type="match status" value="1"/>
</dbReference>
<feature type="domain" description="SGNH hydrolase-type esterase" evidence="1">
    <location>
        <begin position="20"/>
        <end position="182"/>
    </location>
</feature>
<dbReference type="EMBL" id="JABAHY010000008">
    <property type="protein sequence ID" value="NLS10288.1"/>
    <property type="molecule type" value="Genomic_DNA"/>
</dbReference>